<accession>A0ABR7Q2E2</accession>
<sequence>MLRSEIRWCPPEMHRDVRSIERVAHQLQAGIVGINEGAPASEAGSPESLGDYQTRADCSRIA</sequence>
<evidence type="ECO:0000256" key="1">
    <source>
        <dbReference type="SAM" id="MobiDB-lite"/>
    </source>
</evidence>
<feature type="region of interest" description="Disordered" evidence="1">
    <location>
        <begin position="36"/>
        <end position="62"/>
    </location>
</feature>
<comment type="caution">
    <text evidence="2">The sequence shown here is derived from an EMBL/GenBank/DDBJ whole genome shotgun (WGS) entry which is preliminary data.</text>
</comment>
<name>A0ABR7Q2E2_9BURK</name>
<dbReference type="Proteomes" id="UP000736373">
    <property type="component" value="Unassembled WGS sequence"/>
</dbReference>
<gene>
    <name evidence="2" type="ORF">F6X42_42160</name>
</gene>
<keyword evidence="3" id="KW-1185">Reference proteome</keyword>
<proteinExistence type="predicted"/>
<evidence type="ECO:0000313" key="3">
    <source>
        <dbReference type="Proteomes" id="UP000736373"/>
    </source>
</evidence>
<dbReference type="EMBL" id="VZQQ01000141">
    <property type="protein sequence ID" value="MBC8752725.1"/>
    <property type="molecule type" value="Genomic_DNA"/>
</dbReference>
<evidence type="ECO:0000313" key="2">
    <source>
        <dbReference type="EMBL" id="MBC8752725.1"/>
    </source>
</evidence>
<reference evidence="2 3" key="1">
    <citation type="submission" date="2019-09" db="EMBL/GenBank/DDBJ databases">
        <title>Paraburkholderia podalyriae sp. nov., A South African Podalyria-associated rhizobium.</title>
        <authorList>
            <person name="Mavima L."/>
            <person name="Beukes C.W."/>
            <person name="Palmer M."/>
            <person name="De Meyer S.E."/>
            <person name="James E.K."/>
            <person name="Maluk M."/>
            <person name="Avontuur J.R."/>
            <person name="Chan W.Y."/>
            <person name="Venter S.N."/>
            <person name="Steenkamp E.T."/>
        </authorList>
    </citation>
    <scope>NUCLEOTIDE SEQUENCE [LARGE SCALE GENOMIC DNA]</scope>
    <source>
        <strain evidence="2 3">WC7.3b</strain>
    </source>
</reference>
<protein>
    <submittedName>
        <fullName evidence="2">Uncharacterized protein</fullName>
    </submittedName>
</protein>
<organism evidence="2 3">
    <name type="scientific">Paraburkholderia podalyriae</name>
    <dbReference type="NCBI Taxonomy" id="1938811"/>
    <lineage>
        <taxon>Bacteria</taxon>
        <taxon>Pseudomonadati</taxon>
        <taxon>Pseudomonadota</taxon>
        <taxon>Betaproteobacteria</taxon>
        <taxon>Burkholderiales</taxon>
        <taxon>Burkholderiaceae</taxon>
        <taxon>Paraburkholderia</taxon>
    </lineage>
</organism>